<name>A0ACB7V9W1_DIOAL</name>
<keyword evidence="1" id="KW-0418">Kinase</keyword>
<keyword evidence="1" id="KW-0723">Serine/threonine-protein kinase</keyword>
<evidence type="ECO:0000313" key="1">
    <source>
        <dbReference type="EMBL" id="KAH7670547.1"/>
    </source>
</evidence>
<dbReference type="EC" id="2.7.11.1" evidence="1"/>
<comment type="caution">
    <text evidence="1">The sequence shown here is derived from an EMBL/GenBank/DDBJ whole genome shotgun (WGS) entry which is preliminary data.</text>
</comment>
<reference evidence="2" key="1">
    <citation type="journal article" date="2022" name="Nat. Commun.">
        <title>Chromosome evolution and the genetic basis of agronomically important traits in greater yam.</title>
        <authorList>
            <person name="Bredeson J.V."/>
            <person name="Lyons J.B."/>
            <person name="Oniyinde I.O."/>
            <person name="Okereke N.R."/>
            <person name="Kolade O."/>
            <person name="Nnabue I."/>
            <person name="Nwadili C.O."/>
            <person name="Hribova E."/>
            <person name="Parker M."/>
            <person name="Nwogha J."/>
            <person name="Shu S."/>
            <person name="Carlson J."/>
            <person name="Kariba R."/>
            <person name="Muthemba S."/>
            <person name="Knop K."/>
            <person name="Barton G.J."/>
            <person name="Sherwood A.V."/>
            <person name="Lopez-Montes A."/>
            <person name="Asiedu R."/>
            <person name="Jamnadass R."/>
            <person name="Muchugi A."/>
            <person name="Goodstein D."/>
            <person name="Egesi C.N."/>
            <person name="Featherston J."/>
            <person name="Asfaw A."/>
            <person name="Simpson G.G."/>
            <person name="Dolezel J."/>
            <person name="Hendre P.S."/>
            <person name="Van Deynze A."/>
            <person name="Kumar P.L."/>
            <person name="Obidiegwu J.E."/>
            <person name="Bhattacharjee R."/>
            <person name="Rokhsar D.S."/>
        </authorList>
    </citation>
    <scope>NUCLEOTIDE SEQUENCE [LARGE SCALE GENOMIC DNA]</scope>
    <source>
        <strain evidence="2">cv. TDa95/00328</strain>
    </source>
</reference>
<proteinExistence type="predicted"/>
<gene>
    <name evidence="1" type="ORF">IHE45_10G034100</name>
</gene>
<keyword evidence="2" id="KW-1185">Reference proteome</keyword>
<dbReference type="Proteomes" id="UP000827976">
    <property type="component" value="Chromosome 10"/>
</dbReference>
<keyword evidence="1" id="KW-0808">Transferase</keyword>
<organism evidence="1 2">
    <name type="scientific">Dioscorea alata</name>
    <name type="common">Purple yam</name>
    <dbReference type="NCBI Taxonomy" id="55571"/>
    <lineage>
        <taxon>Eukaryota</taxon>
        <taxon>Viridiplantae</taxon>
        <taxon>Streptophyta</taxon>
        <taxon>Embryophyta</taxon>
        <taxon>Tracheophyta</taxon>
        <taxon>Spermatophyta</taxon>
        <taxon>Magnoliopsida</taxon>
        <taxon>Liliopsida</taxon>
        <taxon>Dioscoreales</taxon>
        <taxon>Dioscoreaceae</taxon>
        <taxon>Dioscorea</taxon>
    </lineage>
</organism>
<dbReference type="EMBL" id="CM037020">
    <property type="protein sequence ID" value="KAH7670547.1"/>
    <property type="molecule type" value="Genomic_DNA"/>
</dbReference>
<sequence length="669" mass="74688">MARKLTPCILFIILLPLISGTTFSFTSFPPNDKSIIISNGTTISESSIRLTSSEFGSNNVFNGTGRAQYSNLIQLYKTSTNSTTNFTTYFQFSILFTSSNDNTSSGGFAFFLSAENSEVPNNSAGGYLGLFNETIDGDPSNHILAVEFDTYKNQWDPSNNHVGINVNSIVSKVNKTWSTMTSGDTLAATVSYLESSKTLSVHLKDPQVPVDTGSLNLSYKVDLKEILPEKVVVGFSASTGNAVVVQKITMWNFTSSLNDENNYENDVKSKKSWQIGLAIAIGVLLLLFIYLCYRCYRSRCDKANTEEDEDVEEEEEEEEEENELEDESMHDYFTRGTGPKRFTYKELALATNNFSEEGKLGQGGFGEVYKGFLTSLNMEVAVKKISKRSKQGRKEYVSEVTIISKLRHRNLVQLMGWSHGRGEFLLVYEFMSKGSLDVHLFSNKSCLPWQVRYKISIGLASALLYLHEEWEQCVVHRDIKSSNVMLDSEFNARLGDFGLARLGDHERGLQTTTVAGTWGYLAPECFITNKASKESDVYSFGVVALEIACGRRAVEHNKEEDEVSLVDWVWRLNGEGRVLEVVDKRLGSEFEMKEMKRLIVVGLWCVHPDYEKRPTMREVVLALGFQGVVPEIPKKRPVPVFPNVGVALAVDSSHASTLSITCTSIVSGR</sequence>
<accession>A0ACB7V9W1</accession>
<evidence type="ECO:0000313" key="2">
    <source>
        <dbReference type="Proteomes" id="UP000827976"/>
    </source>
</evidence>
<protein>
    <submittedName>
        <fullName evidence="1">Non-specific serine/threonine protein kinase protein</fullName>
        <ecNumber evidence="1">2.7.11.1</ecNumber>
    </submittedName>
</protein>